<feature type="disulfide bond" evidence="6">
    <location>
        <begin position="3"/>
        <end position="34"/>
    </location>
</feature>
<reference evidence="8" key="1">
    <citation type="journal article" date="2018" name="Nat. Microbiol.">
        <title>Leveraging single-cell genomics to expand the fungal tree of life.</title>
        <authorList>
            <person name="Ahrendt S.R."/>
            <person name="Quandt C.A."/>
            <person name="Ciobanu D."/>
            <person name="Clum A."/>
            <person name="Salamov A."/>
            <person name="Andreopoulos B."/>
            <person name="Cheng J.F."/>
            <person name="Woyke T."/>
            <person name="Pelin A."/>
            <person name="Henrissat B."/>
            <person name="Reynolds N.K."/>
            <person name="Benny G.L."/>
            <person name="Smith M.E."/>
            <person name="James T.Y."/>
            <person name="Grigoriev I.V."/>
        </authorList>
    </citation>
    <scope>NUCLEOTIDE SEQUENCE [LARGE SCALE GENOMIC DNA]</scope>
    <source>
        <strain evidence="8">RSA 468</strain>
    </source>
</reference>
<protein>
    <recommendedName>
        <fullName evidence="3">Cx9C motif-containing protein 4, mitochondrial</fullName>
    </recommendedName>
</protein>
<dbReference type="Proteomes" id="UP000268162">
    <property type="component" value="Unassembled WGS sequence"/>
</dbReference>
<dbReference type="EMBL" id="ML002788">
    <property type="protein sequence ID" value="RKP35786.1"/>
    <property type="molecule type" value="Genomic_DNA"/>
</dbReference>
<keyword evidence="5 6" id="KW-1015">Disulfide bond</keyword>
<comment type="subcellular location">
    <subcellularLocation>
        <location evidence="1">Mitochondrion intermembrane space</location>
    </subcellularLocation>
</comment>
<dbReference type="AlphaFoldDB" id="A0A4P9ZQL6"/>
<dbReference type="PROSITE" id="PS51808">
    <property type="entry name" value="CHCH"/>
    <property type="match status" value="1"/>
</dbReference>
<feature type="disulfide bond" evidence="6">
    <location>
        <begin position="35"/>
        <end position="48"/>
    </location>
</feature>
<evidence type="ECO:0000256" key="5">
    <source>
        <dbReference type="ARBA" id="ARBA00023157"/>
    </source>
</evidence>
<keyword evidence="4" id="KW-0496">Mitochondrion</keyword>
<name>A0A4P9ZQL6_9FUNG</name>
<gene>
    <name evidence="7" type="ORF">BJ085DRAFT_15465</name>
</gene>
<evidence type="ECO:0000313" key="7">
    <source>
        <dbReference type="EMBL" id="RKP35786.1"/>
    </source>
</evidence>
<comment type="similarity">
    <text evidence="2">Belongs to the CMC4 family.</text>
</comment>
<evidence type="ECO:0000256" key="3">
    <source>
        <dbReference type="ARBA" id="ARBA00019406"/>
    </source>
</evidence>
<dbReference type="Pfam" id="PF08991">
    <property type="entry name" value="CMC4"/>
    <property type="match status" value="1"/>
</dbReference>
<keyword evidence="8" id="KW-1185">Reference proteome</keyword>
<feature type="disulfide bond" evidence="6">
    <location>
        <begin position="13"/>
        <end position="24"/>
    </location>
</feature>
<evidence type="ECO:0000256" key="2">
    <source>
        <dbReference type="ARBA" id="ARBA00009858"/>
    </source>
</evidence>
<evidence type="ECO:0000256" key="6">
    <source>
        <dbReference type="PIRSR" id="PIRSR627179-50"/>
    </source>
</evidence>
<dbReference type="InterPro" id="IPR027179">
    <property type="entry name" value="CMC4"/>
</dbReference>
<sequence>PPCQKQACDIQACLQKHNYQESHCQQYLEKLRQCCATLLAKGGSSPCCSKKIAGQST</sequence>
<evidence type="ECO:0000256" key="4">
    <source>
        <dbReference type="ARBA" id="ARBA00023128"/>
    </source>
</evidence>
<dbReference type="Gene3D" id="1.10.287.1130">
    <property type="entry name" value="CytochromE C oxidase copper chaperone"/>
    <property type="match status" value="1"/>
</dbReference>
<evidence type="ECO:0000256" key="1">
    <source>
        <dbReference type="ARBA" id="ARBA00004569"/>
    </source>
</evidence>
<dbReference type="GO" id="GO:0005758">
    <property type="term" value="C:mitochondrial intermembrane space"/>
    <property type="evidence" value="ECO:0007669"/>
    <property type="project" value="UniProtKB-SubCell"/>
</dbReference>
<accession>A0A4P9ZQL6</accession>
<proteinExistence type="inferred from homology"/>
<dbReference type="PANTHER" id="PTHR15590">
    <property type="entry name" value="CX9C MOTIF-CONTAINING PROTEIN 4"/>
    <property type="match status" value="1"/>
</dbReference>
<dbReference type="InterPro" id="IPR009069">
    <property type="entry name" value="Cys_alpha_HP_mot_SF"/>
</dbReference>
<dbReference type="STRING" id="215637.A0A4P9ZQL6"/>
<organism evidence="7 8">
    <name type="scientific">Dimargaris cristalligena</name>
    <dbReference type="NCBI Taxonomy" id="215637"/>
    <lineage>
        <taxon>Eukaryota</taxon>
        <taxon>Fungi</taxon>
        <taxon>Fungi incertae sedis</taxon>
        <taxon>Zoopagomycota</taxon>
        <taxon>Kickxellomycotina</taxon>
        <taxon>Dimargaritomycetes</taxon>
        <taxon>Dimargaritales</taxon>
        <taxon>Dimargaritaceae</taxon>
        <taxon>Dimargaris</taxon>
    </lineage>
</organism>
<feature type="non-terminal residue" evidence="7">
    <location>
        <position position="1"/>
    </location>
</feature>
<dbReference type="SUPFAM" id="SSF47072">
    <property type="entry name" value="Cysteine alpha-hairpin motif"/>
    <property type="match status" value="1"/>
</dbReference>
<dbReference type="PANTHER" id="PTHR15590:SF0">
    <property type="entry name" value="CX9C MOTIF-CONTAINING PROTEIN 4"/>
    <property type="match status" value="1"/>
</dbReference>
<evidence type="ECO:0000313" key="8">
    <source>
        <dbReference type="Proteomes" id="UP000268162"/>
    </source>
</evidence>